<dbReference type="InterPro" id="IPR042101">
    <property type="entry name" value="SRP54_N_sf"/>
</dbReference>
<dbReference type="Gene3D" id="1.25.40.10">
    <property type="entry name" value="Tetratricopeptide repeat domain"/>
    <property type="match status" value="1"/>
</dbReference>
<dbReference type="Gene3D" id="3.40.50.300">
    <property type="entry name" value="P-loop containing nucleotide triphosphate hydrolases"/>
    <property type="match status" value="1"/>
</dbReference>
<evidence type="ECO:0000256" key="7">
    <source>
        <dbReference type="ARBA" id="ARBA00023136"/>
    </source>
</evidence>
<keyword evidence="4 11" id="KW-0547">Nucleotide-binding</keyword>
<feature type="binding site" evidence="11">
    <location>
        <begin position="408"/>
        <end position="411"/>
    </location>
    <ligand>
        <name>GTP</name>
        <dbReference type="ChEBI" id="CHEBI:37565"/>
    </ligand>
</feature>
<organism evidence="13 14">
    <name type="scientific">Thermocrinis albus (strain DSM 14484 / JCM 11386 / HI 11/12)</name>
    <dbReference type="NCBI Taxonomy" id="638303"/>
    <lineage>
        <taxon>Bacteria</taxon>
        <taxon>Pseudomonadati</taxon>
        <taxon>Aquificota</taxon>
        <taxon>Aquificia</taxon>
        <taxon>Aquificales</taxon>
        <taxon>Aquificaceae</taxon>
        <taxon>Thermocrinis</taxon>
    </lineage>
</organism>
<dbReference type="EMBL" id="CP001931">
    <property type="protein sequence ID" value="ADC89237.1"/>
    <property type="molecule type" value="Genomic_DNA"/>
</dbReference>
<dbReference type="SMART" id="SM00382">
    <property type="entry name" value="AAA"/>
    <property type="match status" value="1"/>
</dbReference>
<evidence type="ECO:0000256" key="8">
    <source>
        <dbReference type="ARBA" id="ARBA00023170"/>
    </source>
</evidence>
<dbReference type="Pfam" id="PF00448">
    <property type="entry name" value="SRP54"/>
    <property type="match status" value="1"/>
</dbReference>
<dbReference type="GO" id="GO:0006614">
    <property type="term" value="P:SRP-dependent cotranslational protein targeting to membrane"/>
    <property type="evidence" value="ECO:0007669"/>
    <property type="project" value="InterPro"/>
</dbReference>
<reference evidence="14" key="1">
    <citation type="journal article" date="2010" name="Stand. Genomic Sci.">
        <title>Complete genome sequence of Thermocrinis albus type strain (HI 11/12T).</title>
        <authorList>
            <person name="Wirth R."/>
            <person name="Sikorski J."/>
            <person name="Brambilla E."/>
            <person name="Misra M."/>
            <person name="Lapidus A."/>
            <person name="Copeland A."/>
            <person name="Nolan M."/>
            <person name="Lucas S."/>
            <person name="Chen F."/>
            <person name="Tice H."/>
            <person name="Cheng J.F."/>
            <person name="Han C."/>
            <person name="Detter J.C."/>
            <person name="Tapia R."/>
            <person name="Bruce D."/>
            <person name="Goodwin L."/>
            <person name="Pitluck S."/>
            <person name="Pati A."/>
            <person name="Anderson I."/>
            <person name="Ivanova N."/>
            <person name="Mavromatis K."/>
            <person name="Mikhailova N."/>
            <person name="Chen A."/>
            <person name="Palaniappan K."/>
            <person name="Bilek Y."/>
            <person name="Hader T."/>
            <person name="Land M."/>
            <person name="Hauser L."/>
            <person name="Chang Y.J."/>
            <person name="Jeffries C.D."/>
            <person name="Tindall B.J."/>
            <person name="Rohde M."/>
            <person name="Goker M."/>
            <person name="Bristow J."/>
            <person name="Eisen J.A."/>
            <person name="Markowitz V."/>
            <person name="Hugenholtz P."/>
            <person name="Kyrpides N.C."/>
            <person name="Klenk H.P."/>
        </authorList>
    </citation>
    <scope>NUCLEOTIDE SEQUENCE [LARGE SCALE GENOMIC DNA]</scope>
    <source>
        <strain evidence="14">DSM 14484 / JCM 11386 / HI 11/12</strain>
    </source>
</reference>
<protein>
    <recommendedName>
        <fullName evidence="11">Signal recognition particle receptor FtsY</fullName>
        <shortName evidence="11">SRP receptor</shortName>
        <ecNumber evidence="11">3.6.5.4</ecNumber>
    </recommendedName>
</protein>
<accession>D3SQ00</accession>
<dbReference type="GO" id="GO:0005047">
    <property type="term" value="F:signal recognition particle binding"/>
    <property type="evidence" value="ECO:0007669"/>
    <property type="project" value="TreeGrafter"/>
</dbReference>
<dbReference type="InterPro" id="IPR013822">
    <property type="entry name" value="Signal_recog_particl_SRP54_hlx"/>
</dbReference>
<dbReference type="eggNOG" id="COG0457">
    <property type="taxonomic scope" value="Bacteria"/>
</dbReference>
<dbReference type="STRING" id="638303.Thal_0603"/>
<keyword evidence="5 11" id="KW-0378">Hydrolase</keyword>
<dbReference type="SMART" id="SM00963">
    <property type="entry name" value="SRP54_N"/>
    <property type="match status" value="1"/>
</dbReference>
<proteinExistence type="inferred from homology"/>
<dbReference type="InterPro" id="IPR027417">
    <property type="entry name" value="P-loop_NTPase"/>
</dbReference>
<evidence type="ECO:0000259" key="12">
    <source>
        <dbReference type="PROSITE" id="PS00300"/>
    </source>
</evidence>
<feature type="binding site" evidence="11">
    <location>
        <begin position="344"/>
        <end position="348"/>
    </location>
    <ligand>
        <name>GTP</name>
        <dbReference type="ChEBI" id="CHEBI:37565"/>
    </ligand>
</feature>
<evidence type="ECO:0000256" key="3">
    <source>
        <dbReference type="ARBA" id="ARBA00022490"/>
    </source>
</evidence>
<comment type="subcellular location">
    <subcellularLocation>
        <location evidence="11">Cell inner membrane</location>
        <topology evidence="11">Peripheral membrane protein</topology>
        <orientation evidence="11">Cytoplasmic side</orientation>
    </subcellularLocation>
    <subcellularLocation>
        <location evidence="11">Cytoplasm</location>
    </subcellularLocation>
    <subcellularLocation>
        <location evidence="1">Cell membrane</location>
        <topology evidence="1">Peripheral membrane protein</topology>
        <orientation evidence="1">Cytoplasmic side</orientation>
    </subcellularLocation>
</comment>
<keyword evidence="11" id="KW-0997">Cell inner membrane</keyword>
<comment type="subunit">
    <text evidence="11">Part of the signal recognition particle protein translocation system, which is composed of SRP and FtsY.</text>
</comment>
<dbReference type="Gene3D" id="1.20.120.140">
    <property type="entry name" value="Signal recognition particle SRP54, nucleotide-binding domain"/>
    <property type="match status" value="1"/>
</dbReference>
<dbReference type="FunFam" id="1.20.120.140:FF:000002">
    <property type="entry name" value="Signal recognition particle receptor FtsY"/>
    <property type="match status" value="1"/>
</dbReference>
<dbReference type="AlphaFoldDB" id="D3SQ00"/>
<keyword evidence="6 11" id="KW-0342">GTP-binding</keyword>
<keyword evidence="8 11" id="KW-0675">Receptor</keyword>
<dbReference type="GO" id="GO:0005525">
    <property type="term" value="F:GTP binding"/>
    <property type="evidence" value="ECO:0007669"/>
    <property type="project" value="UniProtKB-UniRule"/>
</dbReference>
<sequence>MLRFWKKSQEEKLAEQGDKSSILKLIEQGKKDKAIRILENFKENPELRPILFRLYMEEGKYYYAYQLVEHYDRNLATAKERAFLYEKVGEKEKAVEEYARIGDWESLWKAGLLLKDMGMYERSLEFLERAYKITPIAKREDLQKDIQEVKTALGLEEKPKESLLDKIRRSLRKTKEVLELKVLFAGRKVDDQLLEELEERLVKADIGVKTVAKLVEDLRKDAIRLNIKTWEELEPLLKEKVYTLIKDCRGDLKEGRVYLFLGVNGSGKTTTIGKLAFLLRQRGKKVLLCAADTFRSAAIEQLEVWAERSGAHIVKHREGADPAAVVFDAMKVAQEQGYDVVLVDTAGRLHTKEPLIRELRKIKQTIQRFFPEEPSETLLVLDATVGQNSISQAKVFKEALDITGIVLTKLDSSSKGGAVVAICQDLKIPVKLVGLGEGIDDLQPFDPKVFVEELLS</sequence>
<dbReference type="PANTHER" id="PTHR43134:SF1">
    <property type="entry name" value="SIGNAL RECOGNITION PARTICLE RECEPTOR SUBUNIT ALPHA"/>
    <property type="match status" value="1"/>
</dbReference>
<evidence type="ECO:0000256" key="5">
    <source>
        <dbReference type="ARBA" id="ARBA00022801"/>
    </source>
</evidence>
<comment type="function">
    <text evidence="10">Involved in targeting and insertion of nascent membrane proteins into the cytoplasmic membrane. Acts as a receptor for the complex formed by the signal recognition particle (SRP) and the ribosome-nascent chain (RNC). Interaction with SRP-RNC leads to the transfer of the RNC complex to the Sec translocase for insertion into the membrane, the hydrolysis of GTP by both Ffh and FtsY, and the dissociation of the SRP-FtsY complex into the individual components.</text>
</comment>
<feature type="domain" description="SRP54-type proteins GTP-binding" evidence="12">
    <location>
        <begin position="429"/>
        <end position="442"/>
    </location>
</feature>
<evidence type="ECO:0000256" key="4">
    <source>
        <dbReference type="ARBA" id="ARBA00022741"/>
    </source>
</evidence>
<dbReference type="CDD" id="cd17874">
    <property type="entry name" value="FtsY"/>
    <property type="match status" value="1"/>
</dbReference>
<name>D3SQ00_THEAH</name>
<dbReference type="GO" id="GO:0005737">
    <property type="term" value="C:cytoplasm"/>
    <property type="evidence" value="ECO:0007669"/>
    <property type="project" value="UniProtKB-SubCell"/>
</dbReference>
<evidence type="ECO:0000256" key="9">
    <source>
        <dbReference type="ARBA" id="ARBA00048027"/>
    </source>
</evidence>
<evidence type="ECO:0000256" key="6">
    <source>
        <dbReference type="ARBA" id="ARBA00023134"/>
    </source>
</evidence>
<dbReference type="HOGENOM" id="CLU_009301_3_5_0"/>
<dbReference type="PANTHER" id="PTHR43134">
    <property type="entry name" value="SIGNAL RECOGNITION PARTICLE RECEPTOR SUBUNIT ALPHA"/>
    <property type="match status" value="1"/>
</dbReference>
<dbReference type="InterPro" id="IPR003593">
    <property type="entry name" value="AAA+_ATPase"/>
</dbReference>
<evidence type="ECO:0000256" key="1">
    <source>
        <dbReference type="ARBA" id="ARBA00004413"/>
    </source>
</evidence>
<gene>
    <name evidence="11" type="primary">ftsY</name>
    <name evidence="13" type="ordered locus">Thal_0603</name>
</gene>
<feature type="binding site" evidence="11">
    <location>
        <begin position="262"/>
        <end position="269"/>
    </location>
    <ligand>
        <name>GTP</name>
        <dbReference type="ChEBI" id="CHEBI:37565"/>
    </ligand>
</feature>
<evidence type="ECO:0000256" key="11">
    <source>
        <dbReference type="HAMAP-Rule" id="MF_00920"/>
    </source>
</evidence>
<dbReference type="InterPro" id="IPR000897">
    <property type="entry name" value="SRP54_GTPase_dom"/>
</dbReference>
<dbReference type="RefSeq" id="WP_012991644.1">
    <property type="nucleotide sequence ID" value="NC_013894.1"/>
</dbReference>
<keyword evidence="14" id="KW-1185">Reference proteome</keyword>
<dbReference type="FunFam" id="3.40.50.300:FF:000053">
    <property type="entry name" value="Signal recognition particle receptor FtsY"/>
    <property type="match status" value="1"/>
</dbReference>
<evidence type="ECO:0000313" key="13">
    <source>
        <dbReference type="EMBL" id="ADC89237.1"/>
    </source>
</evidence>
<dbReference type="Proteomes" id="UP000002043">
    <property type="component" value="Chromosome"/>
</dbReference>
<evidence type="ECO:0000256" key="10">
    <source>
        <dbReference type="ARBA" id="ARBA00053570"/>
    </source>
</evidence>
<dbReference type="NCBIfam" id="TIGR00064">
    <property type="entry name" value="ftsY"/>
    <property type="match status" value="1"/>
</dbReference>
<keyword evidence="3 11" id="KW-0963">Cytoplasm</keyword>
<comment type="catalytic activity">
    <reaction evidence="9 11">
        <text>GTP + H2O = GDP + phosphate + H(+)</text>
        <dbReference type="Rhea" id="RHEA:19669"/>
        <dbReference type="ChEBI" id="CHEBI:15377"/>
        <dbReference type="ChEBI" id="CHEBI:15378"/>
        <dbReference type="ChEBI" id="CHEBI:37565"/>
        <dbReference type="ChEBI" id="CHEBI:43474"/>
        <dbReference type="ChEBI" id="CHEBI:58189"/>
        <dbReference type="EC" id="3.6.5.4"/>
    </reaction>
</comment>
<evidence type="ECO:0000313" key="14">
    <source>
        <dbReference type="Proteomes" id="UP000002043"/>
    </source>
</evidence>
<keyword evidence="7 11" id="KW-0472">Membrane</keyword>
<dbReference type="SUPFAM" id="SSF48452">
    <property type="entry name" value="TPR-like"/>
    <property type="match status" value="1"/>
</dbReference>
<keyword evidence="2 11" id="KW-1003">Cell membrane</keyword>
<dbReference type="InterPro" id="IPR036225">
    <property type="entry name" value="SRP/SRP_N"/>
</dbReference>
<dbReference type="HAMAP" id="MF_00920">
    <property type="entry name" value="FtsY"/>
    <property type="match status" value="1"/>
</dbReference>
<dbReference type="Pfam" id="PF02881">
    <property type="entry name" value="SRP54_N"/>
    <property type="match status" value="1"/>
</dbReference>
<dbReference type="KEGG" id="tal:Thal_0603"/>
<dbReference type="eggNOG" id="COG0552">
    <property type="taxonomic scope" value="Bacteria"/>
</dbReference>
<dbReference type="PROSITE" id="PS00300">
    <property type="entry name" value="SRP54"/>
    <property type="match status" value="1"/>
</dbReference>
<dbReference type="EC" id="3.6.5.4" evidence="11"/>
<dbReference type="InterPro" id="IPR011990">
    <property type="entry name" value="TPR-like_helical_dom_sf"/>
</dbReference>
<dbReference type="GO" id="GO:0003924">
    <property type="term" value="F:GTPase activity"/>
    <property type="evidence" value="ECO:0007669"/>
    <property type="project" value="UniProtKB-UniRule"/>
</dbReference>
<comment type="similarity">
    <text evidence="11">Belongs to the GTP-binding SRP family. FtsY subfamily.</text>
</comment>
<dbReference type="SUPFAM" id="SSF52540">
    <property type="entry name" value="P-loop containing nucleoside triphosphate hydrolases"/>
    <property type="match status" value="1"/>
</dbReference>
<dbReference type="GO" id="GO:0005886">
    <property type="term" value="C:plasma membrane"/>
    <property type="evidence" value="ECO:0007669"/>
    <property type="project" value="UniProtKB-SubCell"/>
</dbReference>
<dbReference type="InterPro" id="IPR004390">
    <property type="entry name" value="SR_rcpt_FtsY"/>
</dbReference>
<dbReference type="OrthoDB" id="9804720at2"/>
<dbReference type="SMART" id="SM00962">
    <property type="entry name" value="SRP54"/>
    <property type="match status" value="1"/>
</dbReference>
<evidence type="ECO:0000256" key="2">
    <source>
        <dbReference type="ARBA" id="ARBA00022475"/>
    </source>
</evidence>
<dbReference type="SUPFAM" id="SSF47364">
    <property type="entry name" value="Domain of the SRP/SRP receptor G-proteins"/>
    <property type="match status" value="1"/>
</dbReference>